<dbReference type="InterPro" id="IPR050869">
    <property type="entry name" value="H3K4_H4K5_MeTrfase"/>
</dbReference>
<dbReference type="Gene3D" id="1.10.220.160">
    <property type="match status" value="1"/>
</dbReference>
<evidence type="ECO:0000256" key="5">
    <source>
        <dbReference type="SAM" id="MobiDB-lite"/>
    </source>
</evidence>
<dbReference type="Pfam" id="PF00856">
    <property type="entry name" value="SET"/>
    <property type="match status" value="1"/>
</dbReference>
<keyword evidence="1" id="KW-0479">Metal-binding</keyword>
<evidence type="ECO:0000256" key="1">
    <source>
        <dbReference type="ARBA" id="ARBA00022723"/>
    </source>
</evidence>
<dbReference type="InParanoid" id="A0A067PZP1"/>
<dbReference type="Proteomes" id="UP000027265">
    <property type="component" value="Unassembled WGS sequence"/>
</dbReference>
<dbReference type="InterPro" id="IPR046341">
    <property type="entry name" value="SET_dom_sf"/>
</dbReference>
<feature type="compositionally biased region" description="Low complexity" evidence="5">
    <location>
        <begin position="22"/>
        <end position="37"/>
    </location>
</feature>
<dbReference type="PANTHER" id="PTHR12197:SF251">
    <property type="entry name" value="EG:BACR7C10.4 PROTEIN"/>
    <property type="match status" value="1"/>
</dbReference>
<dbReference type="Gene3D" id="2.170.270.10">
    <property type="entry name" value="SET domain"/>
    <property type="match status" value="1"/>
</dbReference>
<keyword evidence="3" id="KW-0862">Zinc</keyword>
<dbReference type="Pfam" id="PF01753">
    <property type="entry name" value="zf-MYND"/>
    <property type="match status" value="1"/>
</dbReference>
<dbReference type="GO" id="GO:0005634">
    <property type="term" value="C:nucleus"/>
    <property type="evidence" value="ECO:0007669"/>
    <property type="project" value="TreeGrafter"/>
</dbReference>
<evidence type="ECO:0000313" key="8">
    <source>
        <dbReference type="EMBL" id="KDQ60288.1"/>
    </source>
</evidence>
<dbReference type="OrthoDB" id="265717at2759"/>
<dbReference type="SUPFAM" id="SSF82199">
    <property type="entry name" value="SET domain"/>
    <property type="match status" value="1"/>
</dbReference>
<organism evidence="8 9">
    <name type="scientific">Jaapia argillacea MUCL 33604</name>
    <dbReference type="NCBI Taxonomy" id="933084"/>
    <lineage>
        <taxon>Eukaryota</taxon>
        <taxon>Fungi</taxon>
        <taxon>Dikarya</taxon>
        <taxon>Basidiomycota</taxon>
        <taxon>Agaricomycotina</taxon>
        <taxon>Agaricomycetes</taxon>
        <taxon>Agaricomycetidae</taxon>
        <taxon>Jaapiales</taxon>
        <taxon>Jaapiaceae</taxon>
        <taxon>Jaapia</taxon>
    </lineage>
</organism>
<dbReference type="Gene3D" id="6.10.140.2220">
    <property type="match status" value="1"/>
</dbReference>
<gene>
    <name evidence="8" type="ORF">JAAARDRAFT_191683</name>
</gene>
<dbReference type="SMART" id="SM00317">
    <property type="entry name" value="SET"/>
    <property type="match status" value="1"/>
</dbReference>
<dbReference type="InterPro" id="IPR002893">
    <property type="entry name" value="Znf_MYND"/>
</dbReference>
<evidence type="ECO:0008006" key="10">
    <source>
        <dbReference type="Google" id="ProtNLM"/>
    </source>
</evidence>
<dbReference type="PROSITE" id="PS50280">
    <property type="entry name" value="SET"/>
    <property type="match status" value="1"/>
</dbReference>
<evidence type="ECO:0000259" key="7">
    <source>
        <dbReference type="PROSITE" id="PS50865"/>
    </source>
</evidence>
<dbReference type="InterPro" id="IPR001214">
    <property type="entry name" value="SET_dom"/>
</dbReference>
<dbReference type="HOGENOM" id="CLU_018406_4_1_1"/>
<feature type="region of interest" description="Disordered" evidence="5">
    <location>
        <begin position="1"/>
        <end position="37"/>
    </location>
</feature>
<name>A0A067PZP1_9AGAM</name>
<feature type="domain" description="SET" evidence="6">
    <location>
        <begin position="55"/>
        <end position="311"/>
    </location>
</feature>
<evidence type="ECO:0000259" key="6">
    <source>
        <dbReference type="PROSITE" id="PS50280"/>
    </source>
</evidence>
<protein>
    <recommendedName>
        <fullName evidence="10">SET domain-containing protein</fullName>
    </recommendedName>
</protein>
<dbReference type="PANTHER" id="PTHR12197">
    <property type="entry name" value="HISTONE-LYSINE N-METHYLTRANSFERASE SMYD"/>
    <property type="match status" value="1"/>
</dbReference>
<dbReference type="AlphaFoldDB" id="A0A067PZP1"/>
<evidence type="ECO:0000256" key="2">
    <source>
        <dbReference type="ARBA" id="ARBA00022771"/>
    </source>
</evidence>
<keyword evidence="2 4" id="KW-0863">Zinc-finger</keyword>
<evidence type="ECO:0000256" key="4">
    <source>
        <dbReference type="PROSITE-ProRule" id="PRU00134"/>
    </source>
</evidence>
<dbReference type="EMBL" id="KL197714">
    <property type="protein sequence ID" value="KDQ60288.1"/>
    <property type="molecule type" value="Genomic_DNA"/>
</dbReference>
<dbReference type="GO" id="GO:0008270">
    <property type="term" value="F:zinc ion binding"/>
    <property type="evidence" value="ECO:0007669"/>
    <property type="project" value="UniProtKB-KW"/>
</dbReference>
<accession>A0A067PZP1</accession>
<evidence type="ECO:0000313" key="9">
    <source>
        <dbReference type="Proteomes" id="UP000027265"/>
    </source>
</evidence>
<evidence type="ECO:0000256" key="3">
    <source>
        <dbReference type="ARBA" id="ARBA00022833"/>
    </source>
</evidence>
<dbReference type="PROSITE" id="PS50865">
    <property type="entry name" value="ZF_MYND_2"/>
    <property type="match status" value="1"/>
</dbReference>
<feature type="domain" description="MYND-type" evidence="7">
    <location>
        <begin position="100"/>
        <end position="140"/>
    </location>
</feature>
<reference evidence="9" key="1">
    <citation type="journal article" date="2014" name="Proc. Natl. Acad. Sci. U.S.A.">
        <title>Extensive sampling of basidiomycete genomes demonstrates inadequacy of the white-rot/brown-rot paradigm for wood decay fungi.</title>
        <authorList>
            <person name="Riley R."/>
            <person name="Salamov A.A."/>
            <person name="Brown D.W."/>
            <person name="Nagy L.G."/>
            <person name="Floudas D."/>
            <person name="Held B.W."/>
            <person name="Levasseur A."/>
            <person name="Lombard V."/>
            <person name="Morin E."/>
            <person name="Otillar R."/>
            <person name="Lindquist E.A."/>
            <person name="Sun H."/>
            <person name="LaButti K.M."/>
            <person name="Schmutz J."/>
            <person name="Jabbour D."/>
            <person name="Luo H."/>
            <person name="Baker S.E."/>
            <person name="Pisabarro A.G."/>
            <person name="Walton J.D."/>
            <person name="Blanchette R.A."/>
            <person name="Henrissat B."/>
            <person name="Martin F."/>
            <person name="Cullen D."/>
            <person name="Hibbett D.S."/>
            <person name="Grigoriev I.V."/>
        </authorList>
    </citation>
    <scope>NUCLEOTIDE SEQUENCE [LARGE SCALE GENOMIC DNA]</scope>
    <source>
        <strain evidence="9">MUCL 33604</strain>
    </source>
</reference>
<dbReference type="PROSITE" id="PS01360">
    <property type="entry name" value="ZF_MYND_1"/>
    <property type="match status" value="1"/>
</dbReference>
<sequence>MSFSDLQNERQNRQPQSFVKPTSETSSSPSNSGTSIASASQTVVSADGLYQVLPTLVEIRQTPSSGRGIFAKEKISRGSIIISTKPHVNVLSTKLLDAFCSACCAPAPPTGLKRCTRCRALWYCNAACQNSDWTMHKHECSALQKWAKSAPNEDVAIPSDAIRAMGRMLTRKKVEGLDSIWAKEVDGMQSHRSSMPTSAFESHTQLSHFLVKYLGVSSPYELAQYGIAAVADLVDVISRFVTNTVTLTAPDLTPIGIAISPPIALINHSCDPNTVIVFPHAADVPSKDEPLMQAVAIKDISPGEEVTASYIDTTLHRLGRLQMLKESYNFDCQCSLCSDTTGLDPRESMWCPKSCGGMCPVPTEENPLARCVKCKAAVSSTDAVLDALRVGQEALDKAASVQFADIDKAKQLTSNMNPILTSAGLTPSCHPLLAMTRLHQSLLIATLPHPPTQDHLDETIRTATKAITGLSSVLTEGHPIRGIALAELGKLLIVDEPEPLDLSSPSAVEENKKRYPPSGPPRLKLAYDTLVRARNELLIGFGSASDGGQVGRDVRECLVRVEAEVGTWKEGVKEALADSSRLKKVG</sequence>
<dbReference type="STRING" id="933084.A0A067PZP1"/>
<keyword evidence="9" id="KW-1185">Reference proteome</keyword>
<proteinExistence type="predicted"/>
<dbReference type="SUPFAM" id="SSF144232">
    <property type="entry name" value="HIT/MYND zinc finger-like"/>
    <property type="match status" value="1"/>
</dbReference>